<dbReference type="Pfam" id="PF20151">
    <property type="entry name" value="DUF6533"/>
    <property type="match status" value="1"/>
</dbReference>
<proteinExistence type="predicted"/>
<accession>A0A4Q9PQZ3</accession>
<protein>
    <recommendedName>
        <fullName evidence="1">DUF6533 domain-containing protein</fullName>
    </recommendedName>
</protein>
<feature type="domain" description="DUF6533" evidence="1">
    <location>
        <begin position="20"/>
        <end position="63"/>
    </location>
</feature>
<organism evidence="2 3">
    <name type="scientific">Dichomitus squalens</name>
    <dbReference type="NCBI Taxonomy" id="114155"/>
    <lineage>
        <taxon>Eukaryota</taxon>
        <taxon>Fungi</taxon>
        <taxon>Dikarya</taxon>
        <taxon>Basidiomycota</taxon>
        <taxon>Agaricomycotina</taxon>
        <taxon>Agaricomycetes</taxon>
        <taxon>Polyporales</taxon>
        <taxon>Polyporaceae</taxon>
        <taxon>Dichomitus</taxon>
    </lineage>
</organism>
<gene>
    <name evidence="2" type="ORF">BD310DRAFT_823173</name>
</gene>
<evidence type="ECO:0000313" key="2">
    <source>
        <dbReference type="EMBL" id="TBU56675.1"/>
    </source>
</evidence>
<name>A0A4Q9PQZ3_9APHY</name>
<evidence type="ECO:0000259" key="1">
    <source>
        <dbReference type="Pfam" id="PF20151"/>
    </source>
</evidence>
<dbReference type="Proteomes" id="UP000292082">
    <property type="component" value="Unassembled WGS sequence"/>
</dbReference>
<evidence type="ECO:0000313" key="3">
    <source>
        <dbReference type="Proteomes" id="UP000292082"/>
    </source>
</evidence>
<dbReference type="AlphaFoldDB" id="A0A4Q9PQZ3"/>
<dbReference type="EMBL" id="ML145147">
    <property type="protein sequence ID" value="TBU56675.1"/>
    <property type="molecule type" value="Genomic_DNA"/>
</dbReference>
<dbReference type="InterPro" id="IPR045340">
    <property type="entry name" value="DUF6533"/>
</dbReference>
<reference evidence="2 3" key="1">
    <citation type="submission" date="2019-01" db="EMBL/GenBank/DDBJ databases">
        <title>Draft genome sequences of three monokaryotic isolates of the white-rot basidiomycete fungus Dichomitus squalens.</title>
        <authorList>
            <consortium name="DOE Joint Genome Institute"/>
            <person name="Lopez S.C."/>
            <person name="Andreopoulos B."/>
            <person name="Pangilinan J."/>
            <person name="Lipzen A."/>
            <person name="Riley R."/>
            <person name="Ahrendt S."/>
            <person name="Ng V."/>
            <person name="Barry K."/>
            <person name="Daum C."/>
            <person name="Grigoriev I.V."/>
            <person name="Hilden K.S."/>
            <person name="Makela M.R."/>
            <person name="de Vries R.P."/>
        </authorList>
    </citation>
    <scope>NUCLEOTIDE SEQUENCE [LARGE SCALE GENOMIC DNA]</scope>
    <source>
        <strain evidence="2 3">CBS 464.89</strain>
    </source>
</reference>
<sequence length="120" mass="13505">MRRLQVGVVSLEVIAANKVSTASIVVLLYDSLLTLHGEVCHVWSRGHIGTTGLYITARYGAIVNRLVVILTRLMWKGQTLQPVFSALRVYVLSDKQRWRVFIVMILGLCLPAVYLVRPSR</sequence>
<keyword evidence="3" id="KW-1185">Reference proteome</keyword>